<evidence type="ECO:0000256" key="1">
    <source>
        <dbReference type="ARBA" id="ARBA00004477"/>
    </source>
</evidence>
<accession>A0A452U629</accession>
<keyword evidence="6" id="KW-0256">Endoplasmic reticulum</keyword>
<evidence type="ECO:0000256" key="9">
    <source>
        <dbReference type="ARBA" id="ARBA00023180"/>
    </source>
</evidence>
<dbReference type="PANTHER" id="PTHR21072">
    <property type="entry name" value="GPI TRANSAMIDASE COMPONENT PIG-S"/>
    <property type="match status" value="1"/>
</dbReference>
<dbReference type="Ensembl" id="ENSUMAT00000019170.1">
    <property type="protein sequence ID" value="ENSUMAP00000016215.1"/>
    <property type="gene ID" value="ENSUMAG00000011920.1"/>
</dbReference>
<name>A0A452U629_URSMA</name>
<dbReference type="AlphaFoldDB" id="A0A452U629"/>
<evidence type="ECO:0000256" key="3">
    <source>
        <dbReference type="ARBA" id="ARBA00005316"/>
    </source>
</evidence>
<dbReference type="PANTHER" id="PTHR21072:SF13">
    <property type="entry name" value="GPI TRANSAMIDASE COMPONENT PIG-S"/>
    <property type="match status" value="1"/>
</dbReference>
<dbReference type="InterPro" id="IPR019540">
    <property type="entry name" value="PtdIno-glycan_biosynth_class_S"/>
</dbReference>
<dbReference type="OMA" id="VWHLWVV"/>
<evidence type="ECO:0000256" key="4">
    <source>
        <dbReference type="ARBA" id="ARBA00022502"/>
    </source>
</evidence>
<comment type="pathway">
    <text evidence="2">Glycolipid biosynthesis; glycosylphosphatidylinositol-anchor biosynthesis.</text>
</comment>
<evidence type="ECO:0000256" key="2">
    <source>
        <dbReference type="ARBA" id="ARBA00004687"/>
    </source>
</evidence>
<evidence type="ECO:0000256" key="5">
    <source>
        <dbReference type="ARBA" id="ARBA00022692"/>
    </source>
</evidence>
<dbReference type="GO" id="GO:0042765">
    <property type="term" value="C:GPI-anchor transamidase complex"/>
    <property type="evidence" value="ECO:0007669"/>
    <property type="project" value="InterPro"/>
</dbReference>
<dbReference type="GO" id="GO:0016255">
    <property type="term" value="P:attachment of GPI anchor to protein"/>
    <property type="evidence" value="ECO:0007669"/>
    <property type="project" value="InterPro"/>
</dbReference>
<keyword evidence="9" id="KW-0325">Glycoprotein</keyword>
<dbReference type="GO" id="GO:0006506">
    <property type="term" value="P:GPI anchor biosynthetic process"/>
    <property type="evidence" value="ECO:0007669"/>
    <property type="project" value="UniProtKB-UniPathway"/>
</dbReference>
<evidence type="ECO:0000256" key="6">
    <source>
        <dbReference type="ARBA" id="ARBA00022824"/>
    </source>
</evidence>
<proteinExistence type="inferred from homology"/>
<dbReference type="Pfam" id="PF10510">
    <property type="entry name" value="PIG-S"/>
    <property type="match status" value="1"/>
</dbReference>
<keyword evidence="8 10" id="KW-0472">Membrane</keyword>
<protein>
    <submittedName>
        <fullName evidence="11">Uncharacterized protein</fullName>
    </submittedName>
</protein>
<sequence>VWHLWVVRGKRAALFFAAVAILLGLPLWWKTTETYRAPLPYSQISGLNALQVRPRWEKARGQPAGKVETQLMAPMLFLLAAPHGACHRRVYPRISAIGRPGEAALYRCARERDPSEM</sequence>
<feature type="transmembrane region" description="Helical" evidence="10">
    <location>
        <begin position="12"/>
        <end position="29"/>
    </location>
</feature>
<keyword evidence="4" id="KW-0337">GPI-anchor biosynthesis</keyword>
<evidence type="ECO:0000256" key="10">
    <source>
        <dbReference type="SAM" id="Phobius"/>
    </source>
</evidence>
<dbReference type="UniPathway" id="UPA00196"/>
<keyword evidence="7 10" id="KW-1133">Transmembrane helix</keyword>
<reference evidence="11" key="1">
    <citation type="submission" date="2019-03" db="UniProtKB">
        <authorList>
            <consortium name="Ensembl"/>
        </authorList>
    </citation>
    <scope>IDENTIFICATION</scope>
</reference>
<keyword evidence="5 10" id="KW-0812">Transmembrane</keyword>
<evidence type="ECO:0000256" key="8">
    <source>
        <dbReference type="ARBA" id="ARBA00023136"/>
    </source>
</evidence>
<comment type="subcellular location">
    <subcellularLocation>
        <location evidence="1">Endoplasmic reticulum membrane</location>
        <topology evidence="1">Multi-pass membrane protein</topology>
    </subcellularLocation>
</comment>
<comment type="similarity">
    <text evidence="3">Belongs to the PIGS family.</text>
</comment>
<organism evidence="11">
    <name type="scientific">Ursus maritimus</name>
    <name type="common">Polar bear</name>
    <name type="synonym">Thalarctos maritimus</name>
    <dbReference type="NCBI Taxonomy" id="29073"/>
    <lineage>
        <taxon>Eukaryota</taxon>
        <taxon>Metazoa</taxon>
        <taxon>Chordata</taxon>
        <taxon>Craniata</taxon>
        <taxon>Vertebrata</taxon>
        <taxon>Euteleostomi</taxon>
        <taxon>Mammalia</taxon>
        <taxon>Eutheria</taxon>
        <taxon>Laurasiatheria</taxon>
        <taxon>Carnivora</taxon>
        <taxon>Caniformia</taxon>
        <taxon>Ursidae</taxon>
        <taxon>Ursus</taxon>
    </lineage>
</organism>
<dbReference type="GeneTree" id="ENSGT00950000186395"/>
<evidence type="ECO:0000313" key="11">
    <source>
        <dbReference type="Ensembl" id="ENSUMAP00000016215"/>
    </source>
</evidence>
<evidence type="ECO:0000256" key="7">
    <source>
        <dbReference type="ARBA" id="ARBA00022989"/>
    </source>
</evidence>